<organism evidence="1 2">
    <name type="scientific">Alloprevotella tannerae ATCC 51259</name>
    <dbReference type="NCBI Taxonomy" id="626522"/>
    <lineage>
        <taxon>Bacteria</taxon>
        <taxon>Pseudomonadati</taxon>
        <taxon>Bacteroidota</taxon>
        <taxon>Bacteroidia</taxon>
        <taxon>Bacteroidales</taxon>
        <taxon>Prevotellaceae</taxon>
        <taxon>Alloprevotella</taxon>
    </lineage>
</organism>
<sequence>MLCFNVILIFEPRKAEKVEEMTQKNGGQMMLRLALATAAVGQWAYK</sequence>
<evidence type="ECO:0000313" key="2">
    <source>
        <dbReference type="Proteomes" id="UP000003460"/>
    </source>
</evidence>
<dbReference type="RefSeq" id="WP_006254282.1">
    <property type="nucleotide sequence ID" value="NZ_GG700642.1"/>
</dbReference>
<dbReference type="EMBL" id="ACIJ02000013">
    <property type="protein sequence ID" value="EEX72565.1"/>
    <property type="molecule type" value="Genomic_DNA"/>
</dbReference>
<dbReference type="STRING" id="626522.GCWU000325_00507"/>
<proteinExistence type="predicted"/>
<dbReference type="AlphaFoldDB" id="C9LE82"/>
<name>C9LE82_9BACT</name>
<evidence type="ECO:0000313" key="1">
    <source>
        <dbReference type="EMBL" id="EEX72565.1"/>
    </source>
</evidence>
<protein>
    <submittedName>
        <fullName evidence="1">Uncharacterized protein</fullName>
    </submittedName>
</protein>
<accession>C9LE82</accession>
<keyword evidence="2" id="KW-1185">Reference proteome</keyword>
<comment type="caution">
    <text evidence="1">The sequence shown here is derived from an EMBL/GenBank/DDBJ whole genome shotgun (WGS) entry which is preliminary data.</text>
</comment>
<gene>
    <name evidence="1" type="ORF">GCWU000325_00507</name>
</gene>
<dbReference type="HOGENOM" id="CLU_3187503_0_0_10"/>
<dbReference type="GeneID" id="84577439"/>
<reference evidence="1" key="1">
    <citation type="submission" date="2009-09" db="EMBL/GenBank/DDBJ databases">
        <authorList>
            <person name="Weinstock G."/>
            <person name="Sodergren E."/>
            <person name="Clifton S."/>
            <person name="Fulton L."/>
            <person name="Fulton B."/>
            <person name="Courtney L."/>
            <person name="Fronick C."/>
            <person name="Harrison M."/>
            <person name="Strong C."/>
            <person name="Farmer C."/>
            <person name="Delahaunty K."/>
            <person name="Markovic C."/>
            <person name="Hall O."/>
            <person name="Minx P."/>
            <person name="Tomlinson C."/>
            <person name="Mitreva M."/>
            <person name="Nelson J."/>
            <person name="Hou S."/>
            <person name="Wollam A."/>
            <person name="Pepin K.H."/>
            <person name="Johnson M."/>
            <person name="Bhonagiri V."/>
            <person name="Nash W.E."/>
            <person name="Warren W."/>
            <person name="Chinwalla A."/>
            <person name="Mardis E.R."/>
            <person name="Wilson R.K."/>
        </authorList>
    </citation>
    <scope>NUCLEOTIDE SEQUENCE [LARGE SCALE GENOMIC DNA]</scope>
    <source>
        <strain evidence="1">ATCC 51259</strain>
    </source>
</reference>
<dbReference type="Proteomes" id="UP000003460">
    <property type="component" value="Unassembled WGS sequence"/>
</dbReference>